<dbReference type="PANTHER" id="PTHR23249:SF16">
    <property type="entry name" value="TRAFFICKING PROTEIN PARTICLE COMPLEX SUBUNIT 1"/>
    <property type="match status" value="1"/>
</dbReference>
<dbReference type="SMART" id="SM01399">
    <property type="entry name" value="Sybindin"/>
    <property type="match status" value="1"/>
</dbReference>
<evidence type="ECO:0000256" key="3">
    <source>
        <dbReference type="ARBA" id="ARBA00022892"/>
    </source>
</evidence>
<comment type="subcellular location">
    <subcellularLocation>
        <location evidence="6">Endoplasmic reticulum</location>
    </subcellularLocation>
    <subcellularLocation>
        <location evidence="6">Golgi apparatus</location>
        <location evidence="6">cis-Golgi network</location>
    </subcellularLocation>
</comment>
<keyword evidence="2 6" id="KW-0256">Endoplasmic reticulum</keyword>
<dbReference type="GO" id="GO:0030008">
    <property type="term" value="C:TRAPP complex"/>
    <property type="evidence" value="ECO:0007669"/>
    <property type="project" value="UniProtKB-UniRule"/>
</dbReference>
<keyword evidence="1 6" id="KW-0813">Transport</keyword>
<name>A0A2G5B602_COERN</name>
<dbReference type="EMBL" id="KZ303521">
    <property type="protein sequence ID" value="PIA14147.1"/>
    <property type="molecule type" value="Genomic_DNA"/>
</dbReference>
<evidence type="ECO:0000256" key="2">
    <source>
        <dbReference type="ARBA" id="ARBA00022824"/>
    </source>
</evidence>
<dbReference type="Gene3D" id="3.30.450.70">
    <property type="match status" value="1"/>
</dbReference>
<dbReference type="GO" id="GO:0005783">
    <property type="term" value="C:endoplasmic reticulum"/>
    <property type="evidence" value="ECO:0007669"/>
    <property type="project" value="UniProtKB-SubCell"/>
</dbReference>
<comment type="subunit">
    <text evidence="6">Part of the multisubunit transport protein particle (TRAPP) complex.</text>
</comment>
<dbReference type="GO" id="GO:0005794">
    <property type="term" value="C:Golgi apparatus"/>
    <property type="evidence" value="ECO:0007669"/>
    <property type="project" value="UniProtKB-SubCell"/>
</dbReference>
<dbReference type="GO" id="GO:0006888">
    <property type="term" value="P:endoplasmic reticulum to Golgi vesicle-mediated transport"/>
    <property type="evidence" value="ECO:0007669"/>
    <property type="project" value="UniProtKB-UniRule"/>
</dbReference>
<dbReference type="Proteomes" id="UP000242474">
    <property type="component" value="Unassembled WGS sequence"/>
</dbReference>
<dbReference type="PANTHER" id="PTHR23249">
    <property type="entry name" value="TRAFFICKING PROTEIN PARTICLE COMPLEX SUBUNIT"/>
    <property type="match status" value="1"/>
</dbReference>
<evidence type="ECO:0000313" key="7">
    <source>
        <dbReference type="EMBL" id="PIA14147.1"/>
    </source>
</evidence>
<evidence type="ECO:0000256" key="4">
    <source>
        <dbReference type="ARBA" id="ARBA00023034"/>
    </source>
</evidence>
<comment type="similarity">
    <text evidence="5">Belongs to the TRAPP small subunits family. BET5 subfamily.</text>
</comment>
<keyword evidence="3 6" id="KW-0931">ER-Golgi transport</keyword>
<dbReference type="Pfam" id="PF04099">
    <property type="entry name" value="Sybindin"/>
    <property type="match status" value="1"/>
</dbReference>
<evidence type="ECO:0000313" key="8">
    <source>
        <dbReference type="Proteomes" id="UP000242474"/>
    </source>
</evidence>
<proteinExistence type="inferred from homology"/>
<dbReference type="CDD" id="cd14855">
    <property type="entry name" value="TRAPPC1_MUM2"/>
    <property type="match status" value="1"/>
</dbReference>
<evidence type="ECO:0000256" key="5">
    <source>
        <dbReference type="ARBA" id="ARBA00038167"/>
    </source>
</evidence>
<reference evidence="7 8" key="1">
    <citation type="journal article" date="2015" name="Genome Biol. Evol.">
        <title>Phylogenomic analyses indicate that early fungi evolved digesting cell walls of algal ancestors of land plants.</title>
        <authorList>
            <person name="Chang Y."/>
            <person name="Wang S."/>
            <person name="Sekimoto S."/>
            <person name="Aerts A.L."/>
            <person name="Choi C."/>
            <person name="Clum A."/>
            <person name="LaButti K.M."/>
            <person name="Lindquist E.A."/>
            <person name="Yee Ngan C."/>
            <person name="Ohm R.A."/>
            <person name="Salamov A.A."/>
            <person name="Grigoriev I.V."/>
            <person name="Spatafora J.W."/>
            <person name="Berbee M.L."/>
        </authorList>
    </citation>
    <scope>NUCLEOTIDE SEQUENCE [LARGE SCALE GENOMIC DNA]</scope>
    <source>
        <strain evidence="7 8">NRRL 1564</strain>
    </source>
</reference>
<evidence type="ECO:0000256" key="6">
    <source>
        <dbReference type="RuleBase" id="RU366065"/>
    </source>
</evidence>
<keyword evidence="8" id="KW-1185">Reference proteome</keyword>
<protein>
    <recommendedName>
        <fullName evidence="6">Trafficking protein particle complex subunit</fullName>
    </recommendedName>
</protein>
<dbReference type="InterPro" id="IPR007233">
    <property type="entry name" value="TRAPPC"/>
</dbReference>
<evidence type="ECO:0000256" key="1">
    <source>
        <dbReference type="ARBA" id="ARBA00022448"/>
    </source>
</evidence>
<dbReference type="OrthoDB" id="3364529at2759"/>
<organism evidence="7 8">
    <name type="scientific">Coemansia reversa (strain ATCC 12441 / NRRL 1564)</name>
    <dbReference type="NCBI Taxonomy" id="763665"/>
    <lineage>
        <taxon>Eukaryota</taxon>
        <taxon>Fungi</taxon>
        <taxon>Fungi incertae sedis</taxon>
        <taxon>Zoopagomycota</taxon>
        <taxon>Kickxellomycotina</taxon>
        <taxon>Kickxellomycetes</taxon>
        <taxon>Kickxellales</taxon>
        <taxon>Kickxellaceae</taxon>
        <taxon>Coemansia</taxon>
    </lineage>
</organism>
<dbReference type="SUPFAM" id="SSF64356">
    <property type="entry name" value="SNARE-like"/>
    <property type="match status" value="1"/>
</dbReference>
<accession>A0A2G5B602</accession>
<gene>
    <name evidence="7" type="ORF">COEREDRAFT_82970</name>
</gene>
<dbReference type="InterPro" id="IPR011012">
    <property type="entry name" value="Longin-like_dom_sf"/>
</dbReference>
<dbReference type="STRING" id="763665.A0A2G5B602"/>
<keyword evidence="4 6" id="KW-0333">Golgi apparatus</keyword>
<sequence>MVVVYNIYIFDRHCECIFYSEWNRINSPLSVAAAAATLEGVHGNKEFQRGNQVLTSDNLASPRSSFDQQAPLVWPTTATSTAHRIASESPRNVAMEEEAKLVYGVVFSTRNIINKLSSKDSPQGGNPGGFMSLATNTYRLHYYEAPTGVKFVLNTDTATSSMQPVLEMIYRNIYVEYVVKNPLFRIDPTKSIPIENDFFRAVLNNYIREISSPLSVA</sequence>
<dbReference type="AlphaFoldDB" id="A0A2G5B602"/>